<protein>
    <recommendedName>
        <fullName evidence="3">Transposase</fullName>
    </recommendedName>
</protein>
<reference evidence="2" key="1">
    <citation type="submission" date="2020-01" db="EMBL/GenBank/DDBJ databases">
        <title>Insect and environment-associated Actinomycetes.</title>
        <authorList>
            <person name="Currrie C."/>
            <person name="Chevrette M."/>
            <person name="Carlson C."/>
            <person name="Stubbendieck R."/>
            <person name="Wendt-Pienkowski E."/>
        </authorList>
    </citation>
    <scope>NUCLEOTIDE SEQUENCE</scope>
    <source>
        <strain evidence="2">SID505</strain>
    </source>
</reference>
<evidence type="ECO:0000313" key="2">
    <source>
        <dbReference type="EMBL" id="NEB89241.1"/>
    </source>
</evidence>
<organism evidence="2">
    <name type="scientific">Streptomyces anulatus</name>
    <name type="common">Streptomyces chrysomallus</name>
    <dbReference type="NCBI Taxonomy" id="1892"/>
    <lineage>
        <taxon>Bacteria</taxon>
        <taxon>Bacillati</taxon>
        <taxon>Actinomycetota</taxon>
        <taxon>Actinomycetes</taxon>
        <taxon>Kitasatosporales</taxon>
        <taxon>Streptomycetaceae</taxon>
        <taxon>Streptomyces</taxon>
    </lineage>
</organism>
<evidence type="ECO:0008006" key="3">
    <source>
        <dbReference type="Google" id="ProtNLM"/>
    </source>
</evidence>
<comment type="caution">
    <text evidence="2">The sequence shown here is derived from an EMBL/GenBank/DDBJ whole genome shotgun (WGS) entry which is preliminary data.</text>
</comment>
<dbReference type="EMBL" id="JAAGMK010000976">
    <property type="protein sequence ID" value="NEB89241.1"/>
    <property type="molecule type" value="Genomic_DNA"/>
</dbReference>
<name>A0A6G3T246_STRAQ</name>
<proteinExistence type="predicted"/>
<gene>
    <name evidence="2" type="ORF">G3I43_34550</name>
</gene>
<accession>A0A6G3T246</accession>
<evidence type="ECO:0000256" key="1">
    <source>
        <dbReference type="SAM" id="MobiDB-lite"/>
    </source>
</evidence>
<sequence length="315" mass="34941">MILHTPGTEPGPAALRAIQPAYDRGLVKGLFCADRGISQARVDHLHLQLLELGLDSVKHYNNDMVDYQKEFRGMQLVGGEFYCPLMPTPLVTAGTAYINSRTDEDRTHALNLIQSRSSYQTKIKEYGPAGDQRRQCLALGPHATVTCYRRPQPRRSAVVDLDAPALRSAAALPAIPKPKRETGAHTDICTQKSITVPGTVLAKWRQTYPLFTPQWQEAWSGLRSQNEGGNGNLKKSALDSIDNAQLRLPHGRVAQTLLNAVIIFVANLRAIDRFRRDQGIQPRKASLPDNTARPGLRTGPPQFHQPRTTEPPPRE</sequence>
<dbReference type="AlphaFoldDB" id="A0A6G3T246"/>
<feature type="region of interest" description="Disordered" evidence="1">
    <location>
        <begin position="279"/>
        <end position="315"/>
    </location>
</feature>
<dbReference type="RefSeq" id="WP_164260885.1">
    <property type="nucleotide sequence ID" value="NZ_JAAGMK010000976.1"/>
</dbReference>